<proteinExistence type="predicted"/>
<accession>A0ABP0J640</accession>
<feature type="compositionally biased region" description="Basic and acidic residues" evidence="1">
    <location>
        <begin position="12"/>
        <end position="31"/>
    </location>
</feature>
<keyword evidence="3" id="KW-1185">Reference proteome</keyword>
<dbReference type="Proteomes" id="UP001642484">
    <property type="component" value="Unassembled WGS sequence"/>
</dbReference>
<dbReference type="EMBL" id="CAXAMN010004525">
    <property type="protein sequence ID" value="CAK9009800.1"/>
    <property type="molecule type" value="Genomic_DNA"/>
</dbReference>
<feature type="compositionally biased region" description="Polar residues" evidence="1">
    <location>
        <begin position="1"/>
        <end position="10"/>
    </location>
</feature>
<sequence>MESRQNSFFSQKMEHFLSDREKEEQQARKQAMEKALSEKVLNEAVERKLQEWPGAPMPVRLTSVPDPQVPLRGPALAGARLRGPTLPVRLASVSAPQGGVPRVEVRTEPMVVPMVMGRPLATVQEATSEFLRTLSPKKMPGETEIKIEAHEQTVRKSCCFWDCRVND</sequence>
<name>A0ABP0J640_9DINO</name>
<evidence type="ECO:0000256" key="1">
    <source>
        <dbReference type="SAM" id="MobiDB-lite"/>
    </source>
</evidence>
<reference evidence="2 3" key="1">
    <citation type="submission" date="2024-02" db="EMBL/GenBank/DDBJ databases">
        <authorList>
            <person name="Chen Y."/>
            <person name="Shah S."/>
            <person name="Dougan E. K."/>
            <person name="Thang M."/>
            <person name="Chan C."/>
        </authorList>
    </citation>
    <scope>NUCLEOTIDE SEQUENCE [LARGE SCALE GENOMIC DNA]</scope>
</reference>
<evidence type="ECO:0000313" key="2">
    <source>
        <dbReference type="EMBL" id="CAK9009800.1"/>
    </source>
</evidence>
<gene>
    <name evidence="2" type="ORF">CCMP2556_LOCUS9817</name>
</gene>
<feature type="region of interest" description="Disordered" evidence="1">
    <location>
        <begin position="1"/>
        <end position="31"/>
    </location>
</feature>
<protein>
    <submittedName>
        <fullName evidence="2">Uncharacterized protein</fullName>
    </submittedName>
</protein>
<comment type="caution">
    <text evidence="2">The sequence shown here is derived from an EMBL/GenBank/DDBJ whole genome shotgun (WGS) entry which is preliminary data.</text>
</comment>
<evidence type="ECO:0000313" key="3">
    <source>
        <dbReference type="Proteomes" id="UP001642484"/>
    </source>
</evidence>
<organism evidence="2 3">
    <name type="scientific">Durusdinium trenchii</name>
    <dbReference type="NCBI Taxonomy" id="1381693"/>
    <lineage>
        <taxon>Eukaryota</taxon>
        <taxon>Sar</taxon>
        <taxon>Alveolata</taxon>
        <taxon>Dinophyceae</taxon>
        <taxon>Suessiales</taxon>
        <taxon>Symbiodiniaceae</taxon>
        <taxon>Durusdinium</taxon>
    </lineage>
</organism>